<evidence type="ECO:0000313" key="2">
    <source>
        <dbReference type="Proteomes" id="UP001164250"/>
    </source>
</evidence>
<keyword evidence="2" id="KW-1185">Reference proteome</keyword>
<accession>A0ACC1BRZ1</accession>
<protein>
    <submittedName>
        <fullName evidence="1">Uncharacterized protein</fullName>
    </submittedName>
</protein>
<organism evidence="1 2">
    <name type="scientific">Pistacia atlantica</name>
    <dbReference type="NCBI Taxonomy" id="434234"/>
    <lineage>
        <taxon>Eukaryota</taxon>
        <taxon>Viridiplantae</taxon>
        <taxon>Streptophyta</taxon>
        <taxon>Embryophyta</taxon>
        <taxon>Tracheophyta</taxon>
        <taxon>Spermatophyta</taxon>
        <taxon>Magnoliopsida</taxon>
        <taxon>eudicotyledons</taxon>
        <taxon>Gunneridae</taxon>
        <taxon>Pentapetalae</taxon>
        <taxon>rosids</taxon>
        <taxon>malvids</taxon>
        <taxon>Sapindales</taxon>
        <taxon>Anacardiaceae</taxon>
        <taxon>Pistacia</taxon>
    </lineage>
</organism>
<reference evidence="2" key="1">
    <citation type="journal article" date="2023" name="G3 (Bethesda)">
        <title>Genome assembly and association tests identify interacting loci associated with vigor, precocity, and sex in interspecific pistachio rootstocks.</title>
        <authorList>
            <person name="Palmer W."/>
            <person name="Jacygrad E."/>
            <person name="Sagayaradj S."/>
            <person name="Cavanaugh K."/>
            <person name="Han R."/>
            <person name="Bertier L."/>
            <person name="Beede B."/>
            <person name="Kafkas S."/>
            <person name="Golino D."/>
            <person name="Preece J."/>
            <person name="Michelmore R."/>
        </authorList>
    </citation>
    <scope>NUCLEOTIDE SEQUENCE [LARGE SCALE GENOMIC DNA]</scope>
</reference>
<sequence length="371" mass="40918">MASFFFTFSLVFHLSLFHGSSSLPTIGITTAANAPPQPPPPPERIASTVTSLNFQAVRLPGADPSIIRAFAYTNTSLLLSIPNILVPPLAANRSLALGWLYRHVLPFYPRSRISLISVGNDVFDSTPDFSPFLLPAIRNVYLALRDLGIKKVPVSTTFSFYNIITTSFPPSSARFEEPAGSLILKPLLQFLDDTNSSFLVNLYPYNMYRLYSEIPLGFALFQDFPFNFRDDLVTGVRYKNLFDMMADSVVSAMAVAGHVNTPIIVAETGWPSSGADSGEVEATRDYAEIYLKGLVAHLRSGLGTPLRKEGIAEVYIYELVDKEGKGNRSWGILHQNLTKKYKVEFSGGFKIGRFGGLLMLVAVHFSILLCI</sequence>
<dbReference type="EMBL" id="CM047899">
    <property type="protein sequence ID" value="KAJ0101791.1"/>
    <property type="molecule type" value="Genomic_DNA"/>
</dbReference>
<proteinExistence type="predicted"/>
<dbReference type="Proteomes" id="UP001164250">
    <property type="component" value="Chromosome 3"/>
</dbReference>
<name>A0ACC1BRZ1_9ROSI</name>
<comment type="caution">
    <text evidence="1">The sequence shown here is derived from an EMBL/GenBank/DDBJ whole genome shotgun (WGS) entry which is preliminary data.</text>
</comment>
<evidence type="ECO:0000313" key="1">
    <source>
        <dbReference type="EMBL" id="KAJ0101791.1"/>
    </source>
</evidence>
<gene>
    <name evidence="1" type="ORF">Patl1_06523</name>
</gene>